<reference evidence="2" key="1">
    <citation type="submission" date="2016-10" db="EMBL/GenBank/DDBJ databases">
        <authorList>
            <person name="Varghese N."/>
            <person name="Submissions S."/>
        </authorList>
    </citation>
    <scope>NUCLEOTIDE SEQUENCE [LARGE SCALE GENOMIC DNA]</scope>
    <source>
        <strain evidence="2">SP</strain>
    </source>
</reference>
<evidence type="ECO:0000313" key="2">
    <source>
        <dbReference type="Proteomes" id="UP000198935"/>
    </source>
</evidence>
<dbReference type="GO" id="GO:0008998">
    <property type="term" value="F:ribonucleoside-triphosphate reductase (thioredoxin) activity"/>
    <property type="evidence" value="ECO:0007669"/>
    <property type="project" value="InterPro"/>
</dbReference>
<dbReference type="SUPFAM" id="SSF51998">
    <property type="entry name" value="PFL-like glycyl radical enzymes"/>
    <property type="match status" value="1"/>
</dbReference>
<dbReference type="STRING" id="1503961.SAMN05421736_10824"/>
<dbReference type="CDD" id="cd01675">
    <property type="entry name" value="RNR_III"/>
    <property type="match status" value="1"/>
</dbReference>
<accession>A0A1H3RBJ5</accession>
<gene>
    <name evidence="1" type="ORF">SAMN05421736_10824</name>
</gene>
<name>A0A1H3RBJ5_9BACI</name>
<keyword evidence="2" id="KW-1185">Reference proteome</keyword>
<dbReference type="NCBIfam" id="NF011292">
    <property type="entry name" value="PRK14704.1"/>
    <property type="match status" value="1"/>
</dbReference>
<dbReference type="GO" id="GO:0006260">
    <property type="term" value="P:DNA replication"/>
    <property type="evidence" value="ECO:0007669"/>
    <property type="project" value="InterPro"/>
</dbReference>
<dbReference type="GO" id="GO:0004748">
    <property type="term" value="F:ribonucleoside-diphosphate reductase activity, thioredoxin disulfide as acceptor"/>
    <property type="evidence" value="ECO:0007669"/>
    <property type="project" value="TreeGrafter"/>
</dbReference>
<dbReference type="Proteomes" id="UP000198935">
    <property type="component" value="Unassembled WGS sequence"/>
</dbReference>
<organism evidence="1 2">
    <name type="scientific">Evansella caseinilytica</name>
    <dbReference type="NCBI Taxonomy" id="1503961"/>
    <lineage>
        <taxon>Bacteria</taxon>
        <taxon>Bacillati</taxon>
        <taxon>Bacillota</taxon>
        <taxon>Bacilli</taxon>
        <taxon>Bacillales</taxon>
        <taxon>Bacillaceae</taxon>
        <taxon>Evansella</taxon>
    </lineage>
</organism>
<dbReference type="EMBL" id="FNPI01000008">
    <property type="protein sequence ID" value="SDZ22893.1"/>
    <property type="molecule type" value="Genomic_DNA"/>
</dbReference>
<dbReference type="Gene3D" id="3.20.70.20">
    <property type="match status" value="1"/>
</dbReference>
<dbReference type="InterPro" id="IPR012833">
    <property type="entry name" value="NrdD"/>
</dbReference>
<sequence>MPEQQVHACEKTESEAFFRRMHIYRQCVIVSRDYRIRRVVSIQDVERGYFFMEEFTQVFEAITNQTFSEGKENANMDGGTPLGKLNQFASLTSKWYTDHALLSTEVRKAEEKNFIYIHDKDYYPTGTTTCCQIPLGKLLKSGFHTGHGFIRPPKTIGTAMSLASIILQANQNMQHGGQAFACFDHDLAPYVRSTYDDFRKNISSNLPEEEQDSIAWKRTENAVFQACEAFIHNANSMHSRGGGQVPFVSINYGTDISVEGRVLIKQLLLATQAGLGRGETPIFPIQIFKVKDGISGKPEDPNYDLFQLAAETTGKRLFPNFSFLDAPFNKQYDQGTPESEVAYMGCRTRVMGNIHGEETTTGRGNLSFTSLNLPGMALEANGDRKAFFELLEEMSEVVIAQLLSRFEFQAKRKAEEFPFLYSQGVWRGGEMLERYDTLEEVLKQGTLSMGFIGLAEALIVLTGKHHGESEEAWELGKEMISWMRGKMDQALEKYKLNFSLLATPAEGLSGKFTAKDRKKWGTIPRVTDKSYYTNSFHIPVHAAISIEEKIKREAPFHEMCNAGHITYIELDGNASANPQAVLQIVNLMRKNNVGYGSINHPVDRCKSCGYGGVIGEACPQCGEENQTNIERIRRITGYLVGDLNRWNSAKREEETKRVKHSW</sequence>
<dbReference type="PANTHER" id="PTHR21075:SF0">
    <property type="entry name" value="ANAEROBIC RIBONUCLEOSIDE-TRIPHOSPHATE REDUCTASE"/>
    <property type="match status" value="1"/>
</dbReference>
<evidence type="ECO:0000313" key="1">
    <source>
        <dbReference type="EMBL" id="SDZ22893.1"/>
    </source>
</evidence>
<dbReference type="GO" id="GO:0031250">
    <property type="term" value="C:anaerobic ribonucleoside-triphosphate reductase complex"/>
    <property type="evidence" value="ECO:0007669"/>
    <property type="project" value="TreeGrafter"/>
</dbReference>
<dbReference type="PANTHER" id="PTHR21075">
    <property type="entry name" value="ANAEROBIC RIBONUCLEOSIDE-TRIPHOSPHATE REDUCTASE"/>
    <property type="match status" value="1"/>
</dbReference>
<dbReference type="Pfam" id="PF13597">
    <property type="entry name" value="NRDD"/>
    <property type="match status" value="1"/>
</dbReference>
<proteinExistence type="predicted"/>
<protein>
    <submittedName>
        <fullName evidence="1">Ribonucleoside-triphosphate reductase</fullName>
    </submittedName>
</protein>
<dbReference type="GO" id="GO:0009265">
    <property type="term" value="P:2'-deoxyribonucleotide biosynthetic process"/>
    <property type="evidence" value="ECO:0007669"/>
    <property type="project" value="TreeGrafter"/>
</dbReference>
<dbReference type="AlphaFoldDB" id="A0A1H3RBJ5"/>
<dbReference type="NCBIfam" id="TIGR02487">
    <property type="entry name" value="NrdD"/>
    <property type="match status" value="1"/>
</dbReference>